<evidence type="ECO:0000313" key="3">
    <source>
        <dbReference type="EMBL" id="TRY78201.1"/>
    </source>
</evidence>
<sequence>MEAAGVFTCEVVASPLFDTQSASEDIRVVKFPHGLPDLQILNDQSKLRYQIEDTMELKCTSTGSIPRPNITWQLNGDPVR</sequence>
<protein>
    <recommendedName>
        <fullName evidence="2">Ig-like domain-containing protein</fullName>
    </recommendedName>
</protein>
<reference evidence="3 4" key="1">
    <citation type="journal article" date="2018" name="Nat. Ecol. Evol.">
        <title>Genomic signatures of mitonuclear coevolution across populations of Tigriopus californicus.</title>
        <authorList>
            <person name="Barreto F.S."/>
            <person name="Watson E.T."/>
            <person name="Lima T.G."/>
            <person name="Willett C.S."/>
            <person name="Edmands S."/>
            <person name="Li W."/>
            <person name="Burton R.S."/>
        </authorList>
    </citation>
    <scope>NUCLEOTIDE SEQUENCE [LARGE SCALE GENOMIC DNA]</scope>
    <source>
        <strain evidence="3 4">San Diego</strain>
    </source>
</reference>
<dbReference type="InterPro" id="IPR007110">
    <property type="entry name" value="Ig-like_dom"/>
</dbReference>
<accession>A0A553PKJ1</accession>
<dbReference type="SUPFAM" id="SSF48726">
    <property type="entry name" value="Immunoglobulin"/>
    <property type="match status" value="1"/>
</dbReference>
<gene>
    <name evidence="3" type="ORF">TCAL_13220</name>
</gene>
<organism evidence="3 4">
    <name type="scientific">Tigriopus californicus</name>
    <name type="common">Marine copepod</name>
    <dbReference type="NCBI Taxonomy" id="6832"/>
    <lineage>
        <taxon>Eukaryota</taxon>
        <taxon>Metazoa</taxon>
        <taxon>Ecdysozoa</taxon>
        <taxon>Arthropoda</taxon>
        <taxon>Crustacea</taxon>
        <taxon>Multicrustacea</taxon>
        <taxon>Hexanauplia</taxon>
        <taxon>Copepoda</taxon>
        <taxon>Harpacticoida</taxon>
        <taxon>Harpacticidae</taxon>
        <taxon>Tigriopus</taxon>
    </lineage>
</organism>
<dbReference type="InterPro" id="IPR036179">
    <property type="entry name" value="Ig-like_dom_sf"/>
</dbReference>
<dbReference type="Gene3D" id="2.60.40.10">
    <property type="entry name" value="Immunoglobulins"/>
    <property type="match status" value="1"/>
</dbReference>
<dbReference type="PROSITE" id="PS50835">
    <property type="entry name" value="IG_LIKE"/>
    <property type="match status" value="1"/>
</dbReference>
<dbReference type="InterPro" id="IPR013162">
    <property type="entry name" value="CD80_C2-set"/>
</dbReference>
<keyword evidence="1" id="KW-1015">Disulfide bond</keyword>
<dbReference type="PANTHER" id="PTHR21261:SF15">
    <property type="entry name" value="BEATEN PATH IIIA, ISOFORM D-RELATED"/>
    <property type="match status" value="1"/>
</dbReference>
<dbReference type="EMBL" id="VCGU01000003">
    <property type="protein sequence ID" value="TRY78201.1"/>
    <property type="molecule type" value="Genomic_DNA"/>
</dbReference>
<comment type="caution">
    <text evidence="3">The sequence shown here is derived from an EMBL/GenBank/DDBJ whole genome shotgun (WGS) entry which is preliminary data.</text>
</comment>
<dbReference type="InterPro" id="IPR013783">
    <property type="entry name" value="Ig-like_fold"/>
</dbReference>
<proteinExistence type="predicted"/>
<name>A0A553PKJ1_TIGCA</name>
<feature type="domain" description="Ig-like" evidence="2">
    <location>
        <begin position="36"/>
        <end position="80"/>
    </location>
</feature>
<evidence type="ECO:0000313" key="4">
    <source>
        <dbReference type="Proteomes" id="UP000318571"/>
    </source>
</evidence>
<dbReference type="Pfam" id="PF08205">
    <property type="entry name" value="C2-set_2"/>
    <property type="match status" value="1"/>
</dbReference>
<dbReference type="Proteomes" id="UP000318571">
    <property type="component" value="Chromosome 11"/>
</dbReference>
<dbReference type="AlphaFoldDB" id="A0A553PKJ1"/>
<feature type="non-terminal residue" evidence="3">
    <location>
        <position position="80"/>
    </location>
</feature>
<evidence type="ECO:0000259" key="2">
    <source>
        <dbReference type="PROSITE" id="PS50835"/>
    </source>
</evidence>
<keyword evidence="4" id="KW-1185">Reference proteome</keyword>
<evidence type="ECO:0000256" key="1">
    <source>
        <dbReference type="ARBA" id="ARBA00023157"/>
    </source>
</evidence>
<dbReference type="PANTHER" id="PTHR21261">
    <property type="entry name" value="BEAT PROTEIN"/>
    <property type="match status" value="1"/>
</dbReference>